<dbReference type="FunCoup" id="A0A4S2N1W5">
    <property type="interactions" value="1194"/>
</dbReference>
<dbReference type="AlphaFoldDB" id="A0A4S2N1W5"/>
<feature type="repeat" description="TPR" evidence="3">
    <location>
        <begin position="610"/>
        <end position="643"/>
    </location>
</feature>
<dbReference type="InterPro" id="IPR044244">
    <property type="entry name" value="TTC27/Emw1"/>
</dbReference>
<proteinExistence type="predicted"/>
<feature type="repeat" description="TPR" evidence="3">
    <location>
        <begin position="576"/>
        <end position="609"/>
    </location>
</feature>
<dbReference type="EMBL" id="ML220114">
    <property type="protein sequence ID" value="TGZ83138.1"/>
    <property type="molecule type" value="Genomic_DNA"/>
</dbReference>
<evidence type="ECO:0000313" key="5">
    <source>
        <dbReference type="EMBL" id="TGZ83138.1"/>
    </source>
</evidence>
<dbReference type="PANTHER" id="PTHR16193">
    <property type="entry name" value="TETRATRICOPEPTIDE REPEAT PROTEIN 27"/>
    <property type="match status" value="1"/>
</dbReference>
<keyword evidence="2 3" id="KW-0802">TPR repeat</keyword>
<keyword evidence="1" id="KW-0677">Repeat</keyword>
<dbReference type="PROSITE" id="PS50005">
    <property type="entry name" value="TPR"/>
    <property type="match status" value="2"/>
</dbReference>
<dbReference type="Proteomes" id="UP000298138">
    <property type="component" value="Unassembled WGS sequence"/>
</dbReference>
<dbReference type="PANTHER" id="PTHR16193:SF0">
    <property type="entry name" value="TETRATRICOPEPTIDE REPEAT PROTEIN 27"/>
    <property type="match status" value="1"/>
</dbReference>
<dbReference type="SUPFAM" id="SSF48452">
    <property type="entry name" value="TPR-like"/>
    <property type="match status" value="1"/>
</dbReference>
<evidence type="ECO:0000313" key="6">
    <source>
        <dbReference type="Proteomes" id="UP000298138"/>
    </source>
</evidence>
<gene>
    <name evidence="5" type="ORF">EX30DRAFT_339359</name>
</gene>
<keyword evidence="6" id="KW-1185">Reference proteome</keyword>
<evidence type="ECO:0000256" key="3">
    <source>
        <dbReference type="PROSITE-ProRule" id="PRU00339"/>
    </source>
</evidence>
<reference evidence="5 6" key="1">
    <citation type="submission" date="2019-04" db="EMBL/GenBank/DDBJ databases">
        <title>Comparative genomics and transcriptomics to analyze fruiting body development in filamentous ascomycetes.</title>
        <authorList>
            <consortium name="DOE Joint Genome Institute"/>
            <person name="Lutkenhaus R."/>
            <person name="Traeger S."/>
            <person name="Breuer J."/>
            <person name="Kuo A."/>
            <person name="Lipzen A."/>
            <person name="Pangilinan J."/>
            <person name="Dilworth D."/>
            <person name="Sandor L."/>
            <person name="Poggeler S."/>
            <person name="Barry K."/>
            <person name="Grigoriev I.V."/>
            <person name="Nowrousian M."/>
        </authorList>
    </citation>
    <scope>NUCLEOTIDE SEQUENCE [LARGE SCALE GENOMIC DNA]</scope>
    <source>
        <strain evidence="5 6">CBS 389.68</strain>
    </source>
</reference>
<dbReference type="OrthoDB" id="1936594at2759"/>
<evidence type="ECO:0000256" key="2">
    <source>
        <dbReference type="ARBA" id="ARBA00022803"/>
    </source>
</evidence>
<sequence>MTTADPSALSIHEWQFVTSRQLSDDAPADLVLAQSARFEELFTTEFAQNITGSTLQDEEDPSVKSLVANLDYTTYLKDRISSQYSTVSSDAQPLWLLRLLALGVGALRAFLQSNVTGPPLPFLPTELLLPKRIAADPAVVESLKRVGLASLSVDGESAYHLMPNSILLVVATAILNCQTLAETKALDTIPWWRLRVNFFHQRVLTEKAGTLLGSISSDIRAVASSITGRDEMSRAFFLVEQALVNIYYGYDKQALKQLEEAAVMTGLKYVLTGVMGKRTKFQRTETSQLVVLAKSKQDVTSTDGTQPESLPLNDDTLLESIAFNQDPTSIKEDSQLPPELAALDANNQPALHPLDATVLLLFAESIKNNNPADGITREQMMPYAERVLSHSTNWEVYTLGLLVKSRIEACKSRTIERGVLQLQAVVDQVIAETTGTENPNAENDGTSTFLPRPTKDESAPIEERLLYIHQLPIPTRWEMEAELASLWTHLGGLKTALEIYERLELWPEVALCWAATEQEEKAKSVVRAQLFTSETSEEERDPPPPQAPRLWCILGDLEDNPAHFERAWEVSKNRYPRAQRSLGRRYLSEGNHEKAAEAYQKSLRIFPLHAQTWFALGCCWLELQHWPGAVRAFQRTVQIEDDDAEAWSNLATALLRLPPPTSSNDTPSTILDDEDPAAASIKTEIDPQQNKKEALKALKRASQLKRESWRIMENYLIVAASLDPPSYQDVLHAVETIIAVRKDSKGELAVDVSAVELLLNHIMTADEYAADPEAARKRGLPRMVVELIEKQIVPLITTNDRLWKLVAKMELWRKKPKASLEAQEKAYRAVAARPGICDKTEKEWEELVDAAVDLVDAYENLGPMKRTEGLGAGELVAKDWKFKARSVIRSVKGKGMDLWEGTNGWERLEASLEGLKA</sequence>
<evidence type="ECO:0000256" key="4">
    <source>
        <dbReference type="SAM" id="MobiDB-lite"/>
    </source>
</evidence>
<dbReference type="InParanoid" id="A0A4S2N1W5"/>
<dbReference type="Pfam" id="PF14559">
    <property type="entry name" value="TPR_19"/>
    <property type="match status" value="1"/>
</dbReference>
<dbReference type="SMART" id="SM00028">
    <property type="entry name" value="TPR"/>
    <property type="match status" value="2"/>
</dbReference>
<name>A0A4S2N1W5_9PEZI</name>
<evidence type="ECO:0000256" key="1">
    <source>
        <dbReference type="ARBA" id="ARBA00022737"/>
    </source>
</evidence>
<dbReference type="STRING" id="341454.A0A4S2N1W5"/>
<organism evidence="5 6">
    <name type="scientific">Ascodesmis nigricans</name>
    <dbReference type="NCBI Taxonomy" id="341454"/>
    <lineage>
        <taxon>Eukaryota</taxon>
        <taxon>Fungi</taxon>
        <taxon>Dikarya</taxon>
        <taxon>Ascomycota</taxon>
        <taxon>Pezizomycotina</taxon>
        <taxon>Pezizomycetes</taxon>
        <taxon>Pezizales</taxon>
        <taxon>Ascodesmidaceae</taxon>
        <taxon>Ascodesmis</taxon>
    </lineage>
</organism>
<dbReference type="InterPro" id="IPR019734">
    <property type="entry name" value="TPR_rpt"/>
</dbReference>
<feature type="compositionally biased region" description="Polar residues" evidence="4">
    <location>
        <begin position="433"/>
        <end position="449"/>
    </location>
</feature>
<protein>
    <submittedName>
        <fullName evidence="5">Uncharacterized protein</fullName>
    </submittedName>
</protein>
<dbReference type="Gene3D" id="1.25.40.10">
    <property type="entry name" value="Tetratricopeptide repeat domain"/>
    <property type="match status" value="1"/>
</dbReference>
<accession>A0A4S2N1W5</accession>
<feature type="region of interest" description="Disordered" evidence="4">
    <location>
        <begin position="433"/>
        <end position="455"/>
    </location>
</feature>
<dbReference type="InterPro" id="IPR011990">
    <property type="entry name" value="TPR-like_helical_dom_sf"/>
</dbReference>